<accession>A0AAE3QS50</accession>
<evidence type="ECO:0000313" key="2">
    <source>
        <dbReference type="EMBL" id="MDJ1484452.1"/>
    </source>
</evidence>
<evidence type="ECO:0000259" key="1">
    <source>
        <dbReference type="Pfam" id="PF04377"/>
    </source>
</evidence>
<dbReference type="InterPro" id="IPR030700">
    <property type="entry name" value="N-end_Aminoacyl_Trfase"/>
</dbReference>
<sequence>MFAEAKYPEKIDPEELDNYLEQGWFRMDQTIFTTNFLNVNNKIFSAIWLRVELQDFAPSKTQQKLLKQNARFQVSIQKASLTEEKESLFARYKQGISFEASSSLRYLLYGNSSDTKSIYDTYEITMYDGDVLIAAGFFDIGGRSAAGINSFYDPAYKKYSLGKFLIYQKMIYCQQLGLQYFYPGYFVPGYSVFDYKLDVGKKSLQYLQVHTQQWAPIEEFEHQLTPYQQMQFQLQLLRTALNEMRIDGKIWQYKFFDANLYPDFAELQLFDFPLFLDCFEASNPNIIPVIVYDIRDQRYHWLHCRAVGKNSIPEIMPSIYAAYLLKIESEIFSAETPLELAGVLNARIMPVSHEISNENMSALS</sequence>
<dbReference type="PANTHER" id="PTHR21367:SF1">
    <property type="entry name" value="ARGINYL-TRNA--PROTEIN TRANSFERASE 1"/>
    <property type="match status" value="1"/>
</dbReference>
<dbReference type="GO" id="GO:0005737">
    <property type="term" value="C:cytoplasm"/>
    <property type="evidence" value="ECO:0007669"/>
    <property type="project" value="TreeGrafter"/>
</dbReference>
<dbReference type="SUPFAM" id="SSF55729">
    <property type="entry name" value="Acyl-CoA N-acyltransferases (Nat)"/>
    <property type="match status" value="1"/>
</dbReference>
<dbReference type="Proteomes" id="UP001241110">
    <property type="component" value="Unassembled WGS sequence"/>
</dbReference>
<dbReference type="GO" id="GO:0004057">
    <property type="term" value="F:arginyl-tRNA--protein transferase activity"/>
    <property type="evidence" value="ECO:0007669"/>
    <property type="project" value="InterPro"/>
</dbReference>
<reference evidence="2" key="1">
    <citation type="submission" date="2023-05" db="EMBL/GenBank/DDBJ databases">
        <authorList>
            <person name="Zhang X."/>
        </authorList>
    </citation>
    <scope>NUCLEOTIDE SEQUENCE</scope>
    <source>
        <strain evidence="2">YF14B1</strain>
    </source>
</reference>
<dbReference type="Pfam" id="PF04377">
    <property type="entry name" value="ATE_C"/>
    <property type="match status" value="1"/>
</dbReference>
<dbReference type="AlphaFoldDB" id="A0AAE3QS50"/>
<proteinExistence type="predicted"/>
<dbReference type="InterPro" id="IPR007472">
    <property type="entry name" value="N-end_Aminoacyl_Trfase_C"/>
</dbReference>
<comment type="caution">
    <text evidence="2">The sequence shown here is derived from an EMBL/GenBank/DDBJ whole genome shotgun (WGS) entry which is preliminary data.</text>
</comment>
<dbReference type="EMBL" id="JASJOS010000015">
    <property type="protein sequence ID" value="MDJ1484452.1"/>
    <property type="molecule type" value="Genomic_DNA"/>
</dbReference>
<protein>
    <submittedName>
        <fullName evidence="2">Arginyl-tRNA--protein arginylyltransferase</fullName>
    </submittedName>
</protein>
<dbReference type="PANTHER" id="PTHR21367">
    <property type="entry name" value="ARGININE-TRNA-PROTEIN TRANSFERASE 1"/>
    <property type="match status" value="1"/>
</dbReference>
<name>A0AAE3QS50_9BACT</name>
<dbReference type="RefSeq" id="WP_313985769.1">
    <property type="nucleotide sequence ID" value="NZ_JASJOS010000015.1"/>
</dbReference>
<dbReference type="InterPro" id="IPR016181">
    <property type="entry name" value="Acyl_CoA_acyltransferase"/>
</dbReference>
<feature type="domain" description="N-end rule aminoacyl transferase C-terminal" evidence="1">
    <location>
        <begin position="84"/>
        <end position="199"/>
    </location>
</feature>
<gene>
    <name evidence="2" type="ORF">QNI16_28400</name>
</gene>
<evidence type="ECO:0000313" key="3">
    <source>
        <dbReference type="Proteomes" id="UP001241110"/>
    </source>
</evidence>
<organism evidence="2 3">
    <name type="scientific">Xanthocytophaga flava</name>
    <dbReference type="NCBI Taxonomy" id="3048013"/>
    <lineage>
        <taxon>Bacteria</taxon>
        <taxon>Pseudomonadati</taxon>
        <taxon>Bacteroidota</taxon>
        <taxon>Cytophagia</taxon>
        <taxon>Cytophagales</taxon>
        <taxon>Rhodocytophagaceae</taxon>
        <taxon>Xanthocytophaga</taxon>
    </lineage>
</organism>